<reference evidence="1" key="1">
    <citation type="journal article" date="2014" name="BMC Genomics">
        <title>Characterizing the developmental transcriptome of the oriental fruit fly, Bactrocera dorsalis (Diptera: Tephritidae) through comparative genomic analysis with Drosophila melanogaster utilizing modENCODE datasets.</title>
        <authorList>
            <person name="Geib S.M."/>
            <person name="Calla B."/>
            <person name="Hall B."/>
            <person name="Hou S."/>
            <person name="Manoukis N.C."/>
        </authorList>
    </citation>
    <scope>NUCLEOTIDE SEQUENCE</scope>
    <source>
        <strain evidence="1">Punador</strain>
    </source>
</reference>
<dbReference type="EMBL" id="GAKP01004669">
    <property type="protein sequence ID" value="JAC54283.1"/>
    <property type="molecule type" value="Transcribed_RNA"/>
</dbReference>
<protein>
    <submittedName>
        <fullName evidence="1">Uncharacterized protein</fullName>
    </submittedName>
</protein>
<organism evidence="1">
    <name type="scientific">Bactrocera dorsalis</name>
    <name type="common">Oriental fruit fly</name>
    <name type="synonym">Dacus dorsalis</name>
    <dbReference type="NCBI Taxonomy" id="27457"/>
    <lineage>
        <taxon>Eukaryota</taxon>
        <taxon>Metazoa</taxon>
        <taxon>Ecdysozoa</taxon>
        <taxon>Arthropoda</taxon>
        <taxon>Hexapoda</taxon>
        <taxon>Insecta</taxon>
        <taxon>Pterygota</taxon>
        <taxon>Neoptera</taxon>
        <taxon>Endopterygota</taxon>
        <taxon>Diptera</taxon>
        <taxon>Brachycera</taxon>
        <taxon>Muscomorpha</taxon>
        <taxon>Tephritoidea</taxon>
        <taxon>Tephritidae</taxon>
        <taxon>Bactrocera</taxon>
        <taxon>Bactrocera</taxon>
    </lineage>
</organism>
<feature type="non-terminal residue" evidence="1">
    <location>
        <position position="148"/>
    </location>
</feature>
<name>A0A034WKJ6_BACDO</name>
<accession>A0A034WKJ6</accession>
<feature type="non-terminal residue" evidence="1">
    <location>
        <position position="1"/>
    </location>
</feature>
<dbReference type="OrthoDB" id="8061036at2759"/>
<proteinExistence type="predicted"/>
<evidence type="ECO:0000313" key="1">
    <source>
        <dbReference type="EMBL" id="JAC54283.1"/>
    </source>
</evidence>
<sequence>IPRVEEGSKTHFQTQKRQAEMREYEYELDKPADRDNARKFNEKMRQLTEGFKTGAYSYRTPKGDLVTEAQSTLKLCRKHFCRLLNGSHSITPGEGEPDSPIDDVGADVPLPNHEKVRIAITRLRNNKALGADALPAELFIHAGEELIR</sequence>
<dbReference type="AlphaFoldDB" id="A0A034WKJ6"/>